<reference evidence="3 4" key="1">
    <citation type="journal article" date="2019" name="Int. J. Syst. Evol. Microbiol.">
        <title>The Global Catalogue of Microorganisms (GCM) 10K type strain sequencing project: providing services to taxonomists for standard genome sequencing and annotation.</title>
        <authorList>
            <consortium name="The Broad Institute Genomics Platform"/>
            <consortium name="The Broad Institute Genome Sequencing Center for Infectious Disease"/>
            <person name="Wu L."/>
            <person name="Ma J."/>
        </authorList>
    </citation>
    <scope>NUCLEOTIDE SEQUENCE [LARGE SCALE GENOMIC DNA]</scope>
    <source>
        <strain evidence="3 4">PSR21</strain>
    </source>
</reference>
<keyword evidence="1" id="KW-1133">Transmembrane helix</keyword>
<comment type="caution">
    <text evidence="3">The sequence shown here is derived from an EMBL/GenBank/DDBJ whole genome shotgun (WGS) entry which is preliminary data.</text>
</comment>
<sequence>MNDALLEPVLEALSVLVYAVVTVALTGLGLLTEQAGLSTIGTDQMLGLWLLAMGAVALGGAYLVATGRLLPRARALLA</sequence>
<evidence type="ECO:0000313" key="3">
    <source>
        <dbReference type="EMBL" id="MFC7317532.1"/>
    </source>
</evidence>
<dbReference type="Pfam" id="PF26478">
    <property type="entry name" value="DUF8151"/>
    <property type="match status" value="1"/>
</dbReference>
<accession>A0ABD6ABH8</accession>
<dbReference type="RefSeq" id="WP_276303221.1">
    <property type="nucleotide sequence ID" value="NZ_CP119992.1"/>
</dbReference>
<feature type="transmembrane region" description="Helical" evidence="1">
    <location>
        <begin position="12"/>
        <end position="31"/>
    </location>
</feature>
<keyword evidence="1" id="KW-0812">Transmembrane</keyword>
<proteinExistence type="predicted"/>
<keyword evidence="1" id="KW-0472">Membrane</keyword>
<evidence type="ECO:0000259" key="2">
    <source>
        <dbReference type="Pfam" id="PF26478"/>
    </source>
</evidence>
<dbReference type="InterPro" id="IPR058464">
    <property type="entry name" value="DUF8151"/>
</dbReference>
<dbReference type="Proteomes" id="UP001596547">
    <property type="component" value="Unassembled WGS sequence"/>
</dbReference>
<evidence type="ECO:0000313" key="4">
    <source>
        <dbReference type="Proteomes" id="UP001596547"/>
    </source>
</evidence>
<dbReference type="EMBL" id="JBHTBF010000002">
    <property type="protein sequence ID" value="MFC7317532.1"/>
    <property type="molecule type" value="Genomic_DNA"/>
</dbReference>
<organism evidence="3 4">
    <name type="scientific">Halomarina halobia</name>
    <dbReference type="NCBI Taxonomy" id="3033386"/>
    <lineage>
        <taxon>Archaea</taxon>
        <taxon>Methanobacteriati</taxon>
        <taxon>Methanobacteriota</taxon>
        <taxon>Stenosarchaea group</taxon>
        <taxon>Halobacteria</taxon>
        <taxon>Halobacteriales</taxon>
        <taxon>Natronomonadaceae</taxon>
        <taxon>Halomarina</taxon>
    </lineage>
</organism>
<evidence type="ECO:0000256" key="1">
    <source>
        <dbReference type="SAM" id="Phobius"/>
    </source>
</evidence>
<keyword evidence="4" id="KW-1185">Reference proteome</keyword>
<gene>
    <name evidence="3" type="ORF">ACFQPE_12140</name>
</gene>
<protein>
    <recommendedName>
        <fullName evidence="2">DUF8151 domain-containing protein</fullName>
    </recommendedName>
</protein>
<dbReference type="AlphaFoldDB" id="A0ABD6ABH8"/>
<feature type="domain" description="DUF8151" evidence="2">
    <location>
        <begin position="1"/>
        <end position="76"/>
    </location>
</feature>
<feature type="transmembrane region" description="Helical" evidence="1">
    <location>
        <begin position="46"/>
        <end position="65"/>
    </location>
</feature>
<dbReference type="GeneID" id="79315795"/>
<name>A0ABD6ABH8_9EURY</name>